<comment type="caution">
    <text evidence="1">The sequence shown here is derived from an EMBL/GenBank/DDBJ whole genome shotgun (WGS) entry which is preliminary data.</text>
</comment>
<proteinExistence type="predicted"/>
<gene>
    <name evidence="1" type="ORF">C2845_PM03G31050</name>
</gene>
<reference evidence="2" key="1">
    <citation type="journal article" date="2019" name="Nat. Commun.">
        <title>The genome of broomcorn millet.</title>
        <authorList>
            <person name="Zou C."/>
            <person name="Miki D."/>
            <person name="Li D."/>
            <person name="Tang Q."/>
            <person name="Xiao L."/>
            <person name="Rajput S."/>
            <person name="Deng P."/>
            <person name="Jia W."/>
            <person name="Huang R."/>
            <person name="Zhang M."/>
            <person name="Sun Y."/>
            <person name="Hu J."/>
            <person name="Fu X."/>
            <person name="Schnable P.S."/>
            <person name="Li F."/>
            <person name="Zhang H."/>
            <person name="Feng B."/>
            <person name="Zhu X."/>
            <person name="Liu R."/>
            <person name="Schnable J.C."/>
            <person name="Zhu J.-K."/>
            <person name="Zhang H."/>
        </authorList>
    </citation>
    <scope>NUCLEOTIDE SEQUENCE [LARGE SCALE GENOMIC DNA]</scope>
</reference>
<name>A0A3L6TB08_PANMI</name>
<dbReference type="Proteomes" id="UP000275267">
    <property type="component" value="Unassembled WGS sequence"/>
</dbReference>
<keyword evidence="2" id="KW-1185">Reference proteome</keyword>
<evidence type="ECO:0000313" key="2">
    <source>
        <dbReference type="Proteomes" id="UP000275267"/>
    </source>
</evidence>
<accession>A0A3L6TB08</accession>
<evidence type="ECO:0000313" key="1">
    <source>
        <dbReference type="EMBL" id="RLN34473.1"/>
    </source>
</evidence>
<sequence>MLQAVEAIVGYDYRSLGGIAQAQEAVAGPLELLLVPLSRRRAAVRSARELPFRRCTAGKSRVRWLRPAEGGEEILARRSSRSAVRVVTERQGA</sequence>
<protein>
    <submittedName>
        <fullName evidence="1">Uncharacterized protein</fullName>
    </submittedName>
</protein>
<organism evidence="1 2">
    <name type="scientific">Panicum miliaceum</name>
    <name type="common">Proso millet</name>
    <name type="synonym">Broomcorn millet</name>
    <dbReference type="NCBI Taxonomy" id="4540"/>
    <lineage>
        <taxon>Eukaryota</taxon>
        <taxon>Viridiplantae</taxon>
        <taxon>Streptophyta</taxon>
        <taxon>Embryophyta</taxon>
        <taxon>Tracheophyta</taxon>
        <taxon>Spermatophyta</taxon>
        <taxon>Magnoliopsida</taxon>
        <taxon>Liliopsida</taxon>
        <taxon>Poales</taxon>
        <taxon>Poaceae</taxon>
        <taxon>PACMAD clade</taxon>
        <taxon>Panicoideae</taxon>
        <taxon>Panicodae</taxon>
        <taxon>Paniceae</taxon>
        <taxon>Panicinae</taxon>
        <taxon>Panicum</taxon>
        <taxon>Panicum sect. Panicum</taxon>
    </lineage>
</organism>
<dbReference type="EMBL" id="PQIB02000002">
    <property type="protein sequence ID" value="RLN34473.1"/>
    <property type="molecule type" value="Genomic_DNA"/>
</dbReference>
<dbReference type="AlphaFoldDB" id="A0A3L6TB08"/>